<evidence type="ECO:0000256" key="2">
    <source>
        <dbReference type="ARBA" id="ARBA00023015"/>
    </source>
</evidence>
<dbReference type="GO" id="GO:0006352">
    <property type="term" value="P:DNA-templated transcription initiation"/>
    <property type="evidence" value="ECO:0007669"/>
    <property type="project" value="InterPro"/>
</dbReference>
<reference evidence="7 8" key="1">
    <citation type="submission" date="2017-05" db="EMBL/GenBank/DDBJ databases">
        <title>Whole genome sequence of Pseudomonas putida isolate 1312 commercialized as a biostimulant.</title>
        <authorList>
            <person name="Crovadore J."/>
            <person name="Blanc P."/>
            <person name="Chablais R."/>
            <person name="Cochard B."/>
            <person name="Grizard D."/>
            <person name="Lefort F."/>
        </authorList>
    </citation>
    <scope>NUCLEOTIDE SEQUENCE [LARGE SCALE GENOMIC DNA]</scope>
    <source>
        <strain evidence="7 8">1312</strain>
    </source>
</reference>
<feature type="domain" description="RNA polymerase sigma factor 70 region 4 type 2" evidence="6">
    <location>
        <begin position="110"/>
        <end position="161"/>
    </location>
</feature>
<evidence type="ECO:0000259" key="6">
    <source>
        <dbReference type="Pfam" id="PF08281"/>
    </source>
</evidence>
<feature type="domain" description="RNA polymerase sigma-70 region 2" evidence="5">
    <location>
        <begin position="17"/>
        <end position="78"/>
    </location>
</feature>
<evidence type="ECO:0000313" key="7">
    <source>
        <dbReference type="EMBL" id="OUM31441.1"/>
    </source>
</evidence>
<dbReference type="PANTHER" id="PTHR43133:SF63">
    <property type="entry name" value="RNA POLYMERASE SIGMA FACTOR FECI-RELATED"/>
    <property type="match status" value="1"/>
</dbReference>
<evidence type="ECO:0000256" key="1">
    <source>
        <dbReference type="ARBA" id="ARBA00010641"/>
    </source>
</evidence>
<organism evidence="7 8">
    <name type="scientific">Pseudomonas putida</name>
    <name type="common">Arthrobacter siderocapsulatus</name>
    <dbReference type="NCBI Taxonomy" id="303"/>
    <lineage>
        <taxon>Bacteria</taxon>
        <taxon>Pseudomonadati</taxon>
        <taxon>Pseudomonadota</taxon>
        <taxon>Gammaproteobacteria</taxon>
        <taxon>Pseudomonadales</taxon>
        <taxon>Pseudomonadaceae</taxon>
        <taxon>Pseudomonas</taxon>
    </lineage>
</organism>
<dbReference type="NCBIfam" id="TIGR02937">
    <property type="entry name" value="sigma70-ECF"/>
    <property type="match status" value="1"/>
</dbReference>
<name>A0A1Y3L4C8_PSEPU</name>
<dbReference type="InterPro" id="IPR013325">
    <property type="entry name" value="RNA_pol_sigma_r2"/>
</dbReference>
<dbReference type="PANTHER" id="PTHR43133">
    <property type="entry name" value="RNA POLYMERASE ECF-TYPE SIGMA FACTO"/>
    <property type="match status" value="1"/>
</dbReference>
<accession>A0A1Y3L4C8</accession>
<dbReference type="Gene3D" id="1.10.10.10">
    <property type="entry name" value="Winged helix-like DNA-binding domain superfamily/Winged helix DNA-binding domain"/>
    <property type="match status" value="1"/>
</dbReference>
<protein>
    <submittedName>
        <fullName evidence="7">RNA polymerase subunit sigma</fullName>
    </submittedName>
</protein>
<dbReference type="InterPro" id="IPR013324">
    <property type="entry name" value="RNA_pol_sigma_r3/r4-like"/>
</dbReference>
<sequence length="178" mass="20744">MPNTPPNQELLDALALHYDDLVRYIRQRFRDRHFARDLVHDVYLQILDKPPCQRISLPLAFLRKVTFNRAIDRVRAESLRADYLAAANHDEPALDSWDGARELDFEQQLHALLAIIEALPARQRQVFLLHRIHGMAQRDIAAELEISVNMVTQHFNRALRTIASRWEPARRLQGEARA</sequence>
<dbReference type="AlphaFoldDB" id="A0A1Y3L4C8"/>
<keyword evidence="2" id="KW-0805">Transcription regulation</keyword>
<dbReference type="InterPro" id="IPR013249">
    <property type="entry name" value="RNA_pol_sigma70_r4_t2"/>
</dbReference>
<gene>
    <name evidence="7" type="ORF">B8W72_15785</name>
</gene>
<dbReference type="Proteomes" id="UP000196082">
    <property type="component" value="Unassembled WGS sequence"/>
</dbReference>
<dbReference type="RefSeq" id="WP_086976688.1">
    <property type="nucleotide sequence ID" value="NZ_NFSB01000078.1"/>
</dbReference>
<keyword evidence="4" id="KW-0804">Transcription</keyword>
<dbReference type="InterPro" id="IPR007627">
    <property type="entry name" value="RNA_pol_sigma70_r2"/>
</dbReference>
<dbReference type="Pfam" id="PF08281">
    <property type="entry name" value="Sigma70_r4_2"/>
    <property type="match status" value="1"/>
</dbReference>
<proteinExistence type="inferred from homology"/>
<dbReference type="SUPFAM" id="SSF88659">
    <property type="entry name" value="Sigma3 and sigma4 domains of RNA polymerase sigma factors"/>
    <property type="match status" value="1"/>
</dbReference>
<dbReference type="InterPro" id="IPR014284">
    <property type="entry name" value="RNA_pol_sigma-70_dom"/>
</dbReference>
<dbReference type="GO" id="GO:0016987">
    <property type="term" value="F:sigma factor activity"/>
    <property type="evidence" value="ECO:0007669"/>
    <property type="project" value="UniProtKB-KW"/>
</dbReference>
<evidence type="ECO:0000259" key="5">
    <source>
        <dbReference type="Pfam" id="PF04542"/>
    </source>
</evidence>
<dbReference type="SUPFAM" id="SSF88946">
    <property type="entry name" value="Sigma2 domain of RNA polymerase sigma factors"/>
    <property type="match status" value="1"/>
</dbReference>
<evidence type="ECO:0000313" key="8">
    <source>
        <dbReference type="Proteomes" id="UP000196082"/>
    </source>
</evidence>
<evidence type="ECO:0000256" key="3">
    <source>
        <dbReference type="ARBA" id="ARBA00023082"/>
    </source>
</evidence>
<dbReference type="InterPro" id="IPR039425">
    <property type="entry name" value="RNA_pol_sigma-70-like"/>
</dbReference>
<comment type="similarity">
    <text evidence="1">Belongs to the sigma-70 factor family. ECF subfamily.</text>
</comment>
<evidence type="ECO:0000256" key="4">
    <source>
        <dbReference type="ARBA" id="ARBA00023163"/>
    </source>
</evidence>
<dbReference type="EMBL" id="NFSB01000078">
    <property type="protein sequence ID" value="OUM31441.1"/>
    <property type="molecule type" value="Genomic_DNA"/>
</dbReference>
<keyword evidence="3" id="KW-0731">Sigma factor</keyword>
<dbReference type="Gene3D" id="1.10.1740.10">
    <property type="match status" value="1"/>
</dbReference>
<dbReference type="Pfam" id="PF04542">
    <property type="entry name" value="Sigma70_r2"/>
    <property type="match status" value="1"/>
</dbReference>
<dbReference type="GO" id="GO:0003677">
    <property type="term" value="F:DNA binding"/>
    <property type="evidence" value="ECO:0007669"/>
    <property type="project" value="InterPro"/>
</dbReference>
<dbReference type="InterPro" id="IPR036388">
    <property type="entry name" value="WH-like_DNA-bd_sf"/>
</dbReference>
<comment type="caution">
    <text evidence="7">The sequence shown here is derived from an EMBL/GenBank/DDBJ whole genome shotgun (WGS) entry which is preliminary data.</text>
</comment>